<keyword evidence="3" id="KW-0520">NAD</keyword>
<proteinExistence type="inferred from homology"/>
<dbReference type="EMBL" id="VXRG01000040">
    <property type="protein sequence ID" value="MXY92746.1"/>
    <property type="molecule type" value="Genomic_DNA"/>
</dbReference>
<dbReference type="SUPFAM" id="SSF51735">
    <property type="entry name" value="NAD(P)-binding Rossmann-fold domains"/>
    <property type="match status" value="1"/>
</dbReference>
<comment type="similarity">
    <text evidence="1">Belongs to the NAD(P)-dependent epimerase/dehydratase family.</text>
</comment>
<dbReference type="PANTHER" id="PTHR43103:SF5">
    <property type="entry name" value="4-EPIMERASE, PUTATIVE (AFU_ORTHOLOGUE AFUA_7G00360)-RELATED"/>
    <property type="match status" value="1"/>
</dbReference>
<dbReference type="Pfam" id="PF01370">
    <property type="entry name" value="Epimerase"/>
    <property type="match status" value="1"/>
</dbReference>
<evidence type="ECO:0000256" key="2">
    <source>
        <dbReference type="ARBA" id="ARBA00023002"/>
    </source>
</evidence>
<dbReference type="Gene3D" id="3.40.50.720">
    <property type="entry name" value="NAD(P)-binding Rossmann-like Domain"/>
    <property type="match status" value="1"/>
</dbReference>
<feature type="domain" description="NAD-dependent epimerase/dehydratase" evidence="4">
    <location>
        <begin position="3"/>
        <end position="195"/>
    </location>
</feature>
<sequence>MRVLITGASGKLGAYVIRALSEEHELVLMSRSRPAPEFSMFPWIEGDLASWEDCRRAVAGVEAIQHIGAQPWPTDHPEMKRRAEEEEVAFDATFRTNVLGAYYLMQAAVEADVKTVVMAGSNCALGHGFRISDTPFPISFLPIDETHPTLPEDSYSFSKRAGEDLLASFSRAYGIRTYVTRIAGVCPPERRQQMASEAKPANAWNPWLYCWVGSEDVADAHRLLMEAAHDLPAHDVYFLNADDTTALEPSKELVERFCPALASLAAGLEGHQSLFSCDKLKRAVGWRHRTSWRSLQHHSQSL</sequence>
<evidence type="ECO:0000259" key="4">
    <source>
        <dbReference type="Pfam" id="PF01370"/>
    </source>
</evidence>
<dbReference type="AlphaFoldDB" id="A0A6B0YNX0"/>
<organism evidence="5">
    <name type="scientific">Caldilineaceae bacterium SB0664_bin_27</name>
    <dbReference type="NCBI Taxonomy" id="2605260"/>
    <lineage>
        <taxon>Bacteria</taxon>
        <taxon>Bacillati</taxon>
        <taxon>Chloroflexota</taxon>
        <taxon>Caldilineae</taxon>
        <taxon>Caldilineales</taxon>
        <taxon>Caldilineaceae</taxon>
    </lineage>
</organism>
<protein>
    <submittedName>
        <fullName evidence="5">NAD(P)-dependent oxidoreductase</fullName>
    </submittedName>
</protein>
<evidence type="ECO:0000256" key="1">
    <source>
        <dbReference type="ARBA" id="ARBA00007637"/>
    </source>
</evidence>
<dbReference type="GO" id="GO:0016491">
    <property type="term" value="F:oxidoreductase activity"/>
    <property type="evidence" value="ECO:0007669"/>
    <property type="project" value="UniProtKB-KW"/>
</dbReference>
<dbReference type="InterPro" id="IPR001509">
    <property type="entry name" value="Epimerase_deHydtase"/>
</dbReference>
<dbReference type="InterPro" id="IPR036291">
    <property type="entry name" value="NAD(P)-bd_dom_sf"/>
</dbReference>
<reference evidence="5" key="1">
    <citation type="submission" date="2019-09" db="EMBL/GenBank/DDBJ databases">
        <title>Characterisation of the sponge microbiome using genome-centric metagenomics.</title>
        <authorList>
            <person name="Engelberts J.P."/>
            <person name="Robbins S.J."/>
            <person name="De Goeij J.M."/>
            <person name="Aranda M."/>
            <person name="Bell S.C."/>
            <person name="Webster N.S."/>
        </authorList>
    </citation>
    <scope>NUCLEOTIDE SEQUENCE</scope>
    <source>
        <strain evidence="5">SB0664_bin_27</strain>
    </source>
</reference>
<evidence type="ECO:0000256" key="3">
    <source>
        <dbReference type="ARBA" id="ARBA00023027"/>
    </source>
</evidence>
<comment type="caution">
    <text evidence="5">The sequence shown here is derived from an EMBL/GenBank/DDBJ whole genome shotgun (WGS) entry which is preliminary data.</text>
</comment>
<keyword evidence="2" id="KW-0560">Oxidoreductase</keyword>
<evidence type="ECO:0000313" key="5">
    <source>
        <dbReference type="EMBL" id="MXY92746.1"/>
    </source>
</evidence>
<gene>
    <name evidence="5" type="ORF">F4Y42_04765</name>
</gene>
<accession>A0A6B0YNX0</accession>
<dbReference type="PANTHER" id="PTHR43103">
    <property type="entry name" value="NUCLEOSIDE-DIPHOSPHATE-SUGAR EPIMERASE"/>
    <property type="match status" value="1"/>
</dbReference>
<name>A0A6B0YNX0_9CHLR</name>